<keyword evidence="7" id="KW-0812">Transmembrane</keyword>
<dbReference type="PANTHER" id="PTHR45953">
    <property type="entry name" value="IDURONATE 2-SULFATASE"/>
    <property type="match status" value="1"/>
</dbReference>
<proteinExistence type="inferred from homology"/>
<dbReference type="InterPro" id="IPR000917">
    <property type="entry name" value="Sulfatase_N"/>
</dbReference>
<comment type="caution">
    <text evidence="9">The sequence shown here is derived from an EMBL/GenBank/DDBJ whole genome shotgun (WGS) entry which is preliminary data.</text>
</comment>
<accession>A0A921ZQ06</accession>
<dbReference type="GO" id="GO:0046872">
    <property type="term" value="F:metal ion binding"/>
    <property type="evidence" value="ECO:0007669"/>
    <property type="project" value="UniProtKB-KW"/>
</dbReference>
<dbReference type="Proteomes" id="UP000791440">
    <property type="component" value="Unassembled WGS sequence"/>
</dbReference>
<evidence type="ECO:0000256" key="6">
    <source>
        <dbReference type="ARBA" id="ARBA00022837"/>
    </source>
</evidence>
<keyword evidence="7" id="KW-0472">Membrane</keyword>
<evidence type="ECO:0000313" key="9">
    <source>
        <dbReference type="EMBL" id="KAG6461729.1"/>
    </source>
</evidence>
<sequence length="518" mass="60113">MHYKCTYHPIIIIFVAVFIRNVITKAYVTRQNVLLIFIDDLRHLVDENVPLPNLSNMASSGVIFKQAYAQQALCAPSRNSMLTGRRPDSIRLYDFYSYWRDTIGNYTTIPQFFKENDYDTYSVGKIFHPGQSSNFTDDYPYSWSQYPYHPPTEKYKDAPVCKDKVTKKWQSNLVCPVTVMKQPGKSLPDLQSLDYAVNLLKTRNSSKPYLLAVGFYKPHIPLKFPKQYLEKIPIDKVKPPKMAFMPKQMPIVSWHPWTDVRQRDDIKRLNISFPMGLMPQEWTLKIRQSYYAAAMYVDDLIGVLMQYVDLRKTVVVLTSDHGWSLGENGLWAKYSNFEVALRVPLIISAPGLPHNKVNVPVELIDLFPTLVELSGIQKDIPECTHQDKSILCFEGKSLVPLMKATQNICGEIFAISQYPRPRVCPQKNSDKPRLKDITIMGYSIRTKRYRYTEWVGFNNTSFIINWNILHGIELYDHTMDPEESNNLVSTKYNNIKRYLSKLLRSRVDPQYLNSTKQI</sequence>
<reference evidence="9" key="1">
    <citation type="journal article" date="2016" name="Insect Biochem. Mol. Biol.">
        <title>Multifaceted biological insights from a draft genome sequence of the tobacco hornworm moth, Manduca sexta.</title>
        <authorList>
            <person name="Kanost M.R."/>
            <person name="Arrese E.L."/>
            <person name="Cao X."/>
            <person name="Chen Y.R."/>
            <person name="Chellapilla S."/>
            <person name="Goldsmith M.R."/>
            <person name="Grosse-Wilde E."/>
            <person name="Heckel D.G."/>
            <person name="Herndon N."/>
            <person name="Jiang H."/>
            <person name="Papanicolaou A."/>
            <person name="Qu J."/>
            <person name="Soulages J.L."/>
            <person name="Vogel H."/>
            <person name="Walters J."/>
            <person name="Waterhouse R.M."/>
            <person name="Ahn S.J."/>
            <person name="Almeida F.C."/>
            <person name="An C."/>
            <person name="Aqrawi P."/>
            <person name="Bretschneider A."/>
            <person name="Bryant W.B."/>
            <person name="Bucks S."/>
            <person name="Chao H."/>
            <person name="Chevignon G."/>
            <person name="Christen J.M."/>
            <person name="Clarke D.F."/>
            <person name="Dittmer N.T."/>
            <person name="Ferguson L.C.F."/>
            <person name="Garavelou S."/>
            <person name="Gordon K.H.J."/>
            <person name="Gunaratna R.T."/>
            <person name="Han Y."/>
            <person name="Hauser F."/>
            <person name="He Y."/>
            <person name="Heidel-Fischer H."/>
            <person name="Hirsh A."/>
            <person name="Hu Y."/>
            <person name="Jiang H."/>
            <person name="Kalra D."/>
            <person name="Klinner C."/>
            <person name="Konig C."/>
            <person name="Kovar C."/>
            <person name="Kroll A.R."/>
            <person name="Kuwar S.S."/>
            <person name="Lee S.L."/>
            <person name="Lehman R."/>
            <person name="Li K."/>
            <person name="Li Z."/>
            <person name="Liang H."/>
            <person name="Lovelace S."/>
            <person name="Lu Z."/>
            <person name="Mansfield J.H."/>
            <person name="McCulloch K.J."/>
            <person name="Mathew T."/>
            <person name="Morton B."/>
            <person name="Muzny D.M."/>
            <person name="Neunemann D."/>
            <person name="Ongeri F."/>
            <person name="Pauchet Y."/>
            <person name="Pu L.L."/>
            <person name="Pyrousis I."/>
            <person name="Rao X.J."/>
            <person name="Redding A."/>
            <person name="Roesel C."/>
            <person name="Sanchez-Gracia A."/>
            <person name="Schaack S."/>
            <person name="Shukla A."/>
            <person name="Tetreau G."/>
            <person name="Wang Y."/>
            <person name="Xiong G.H."/>
            <person name="Traut W."/>
            <person name="Walsh T.K."/>
            <person name="Worley K.C."/>
            <person name="Wu D."/>
            <person name="Wu W."/>
            <person name="Wu Y.Q."/>
            <person name="Zhang X."/>
            <person name="Zou Z."/>
            <person name="Zucker H."/>
            <person name="Briscoe A.D."/>
            <person name="Burmester T."/>
            <person name="Clem R.J."/>
            <person name="Feyereisen R."/>
            <person name="Grimmelikhuijzen C.J.P."/>
            <person name="Hamodrakas S.J."/>
            <person name="Hansson B.S."/>
            <person name="Huguet E."/>
            <person name="Jermiin L.S."/>
            <person name="Lan Q."/>
            <person name="Lehman H.K."/>
            <person name="Lorenzen M."/>
            <person name="Merzendorfer H."/>
            <person name="Michalopoulos I."/>
            <person name="Morton D.B."/>
            <person name="Muthukrishnan S."/>
            <person name="Oakeshott J.G."/>
            <person name="Palmer W."/>
            <person name="Park Y."/>
            <person name="Passarelli A.L."/>
            <person name="Rozas J."/>
            <person name="Schwartz L.M."/>
            <person name="Smith W."/>
            <person name="Southgate A."/>
            <person name="Vilcinskas A."/>
            <person name="Vogt R."/>
            <person name="Wang P."/>
            <person name="Werren J."/>
            <person name="Yu X.Q."/>
            <person name="Zhou J.J."/>
            <person name="Brown S.J."/>
            <person name="Scherer S.E."/>
            <person name="Richards S."/>
            <person name="Blissard G.W."/>
        </authorList>
    </citation>
    <scope>NUCLEOTIDE SEQUENCE</scope>
</reference>
<keyword evidence="10" id="KW-1185">Reference proteome</keyword>
<feature type="transmembrane region" description="Helical" evidence="7">
    <location>
        <begin position="6"/>
        <end position="23"/>
    </location>
</feature>
<dbReference type="EMBL" id="JH668770">
    <property type="protein sequence ID" value="KAG6461729.1"/>
    <property type="molecule type" value="Genomic_DNA"/>
</dbReference>
<dbReference type="GO" id="GO:0004423">
    <property type="term" value="F:iduronate-2-sulfatase activity"/>
    <property type="evidence" value="ECO:0007669"/>
    <property type="project" value="InterPro"/>
</dbReference>
<evidence type="ECO:0000256" key="5">
    <source>
        <dbReference type="ARBA" id="ARBA00022801"/>
    </source>
</evidence>
<evidence type="ECO:0000256" key="1">
    <source>
        <dbReference type="ARBA" id="ARBA00001913"/>
    </source>
</evidence>
<evidence type="ECO:0000313" key="10">
    <source>
        <dbReference type="Proteomes" id="UP000791440"/>
    </source>
</evidence>
<reference evidence="9" key="2">
    <citation type="submission" date="2020-12" db="EMBL/GenBank/DDBJ databases">
        <authorList>
            <person name="Kanost M."/>
        </authorList>
    </citation>
    <scope>NUCLEOTIDE SEQUENCE</scope>
</reference>
<dbReference type="Pfam" id="PF00884">
    <property type="entry name" value="Sulfatase"/>
    <property type="match status" value="1"/>
</dbReference>
<name>A0A921ZQ06_MANSE</name>
<dbReference type="SUPFAM" id="SSF53649">
    <property type="entry name" value="Alkaline phosphatase-like"/>
    <property type="match status" value="1"/>
</dbReference>
<gene>
    <name evidence="9" type="ORF">O3G_MSEX012817</name>
</gene>
<dbReference type="PROSITE" id="PS00523">
    <property type="entry name" value="SULFATASE_1"/>
    <property type="match status" value="1"/>
</dbReference>
<dbReference type="Gene3D" id="3.40.720.10">
    <property type="entry name" value="Alkaline Phosphatase, subunit A"/>
    <property type="match status" value="1"/>
</dbReference>
<dbReference type="PANTHER" id="PTHR45953:SF1">
    <property type="entry name" value="IDURONATE 2-SULFATASE"/>
    <property type="match status" value="1"/>
</dbReference>
<dbReference type="InterPro" id="IPR035874">
    <property type="entry name" value="IDS"/>
</dbReference>
<evidence type="ECO:0000256" key="7">
    <source>
        <dbReference type="SAM" id="Phobius"/>
    </source>
</evidence>
<keyword evidence="5" id="KW-0378">Hydrolase</keyword>
<keyword evidence="4" id="KW-0732">Signal</keyword>
<dbReference type="CDD" id="cd16030">
    <property type="entry name" value="iduronate-2-sulfatase"/>
    <property type="match status" value="1"/>
</dbReference>
<protein>
    <recommendedName>
        <fullName evidence="8">Sulfatase N-terminal domain-containing protein</fullName>
    </recommendedName>
</protein>
<evidence type="ECO:0000256" key="3">
    <source>
        <dbReference type="ARBA" id="ARBA00022723"/>
    </source>
</evidence>
<keyword evidence="3" id="KW-0479">Metal-binding</keyword>
<keyword evidence="6" id="KW-0106">Calcium</keyword>
<keyword evidence="7" id="KW-1133">Transmembrane helix</keyword>
<organism evidence="9 10">
    <name type="scientific">Manduca sexta</name>
    <name type="common">Tobacco hawkmoth</name>
    <name type="synonym">Tobacco hornworm</name>
    <dbReference type="NCBI Taxonomy" id="7130"/>
    <lineage>
        <taxon>Eukaryota</taxon>
        <taxon>Metazoa</taxon>
        <taxon>Ecdysozoa</taxon>
        <taxon>Arthropoda</taxon>
        <taxon>Hexapoda</taxon>
        <taxon>Insecta</taxon>
        <taxon>Pterygota</taxon>
        <taxon>Neoptera</taxon>
        <taxon>Endopterygota</taxon>
        <taxon>Lepidoptera</taxon>
        <taxon>Glossata</taxon>
        <taxon>Ditrysia</taxon>
        <taxon>Bombycoidea</taxon>
        <taxon>Sphingidae</taxon>
        <taxon>Sphinginae</taxon>
        <taxon>Sphingini</taxon>
        <taxon>Manduca</taxon>
    </lineage>
</organism>
<feature type="domain" description="Sulfatase N-terminal" evidence="8">
    <location>
        <begin position="31"/>
        <end position="376"/>
    </location>
</feature>
<evidence type="ECO:0000256" key="4">
    <source>
        <dbReference type="ARBA" id="ARBA00022729"/>
    </source>
</evidence>
<evidence type="ECO:0000256" key="2">
    <source>
        <dbReference type="ARBA" id="ARBA00008779"/>
    </source>
</evidence>
<evidence type="ECO:0000259" key="8">
    <source>
        <dbReference type="Pfam" id="PF00884"/>
    </source>
</evidence>
<dbReference type="InterPro" id="IPR017850">
    <property type="entry name" value="Alkaline_phosphatase_core_sf"/>
</dbReference>
<dbReference type="GO" id="GO:0005737">
    <property type="term" value="C:cytoplasm"/>
    <property type="evidence" value="ECO:0007669"/>
    <property type="project" value="TreeGrafter"/>
</dbReference>
<dbReference type="AlphaFoldDB" id="A0A921ZQ06"/>
<comment type="similarity">
    <text evidence="2">Belongs to the sulfatase family.</text>
</comment>
<comment type="cofactor">
    <cofactor evidence="1">
        <name>Ca(2+)</name>
        <dbReference type="ChEBI" id="CHEBI:29108"/>
    </cofactor>
</comment>
<dbReference type="InterPro" id="IPR024607">
    <property type="entry name" value="Sulfatase_CS"/>
</dbReference>